<organism evidence="4 5">
    <name type="scientific">Toxocara canis</name>
    <name type="common">Canine roundworm</name>
    <dbReference type="NCBI Taxonomy" id="6265"/>
    <lineage>
        <taxon>Eukaryota</taxon>
        <taxon>Metazoa</taxon>
        <taxon>Ecdysozoa</taxon>
        <taxon>Nematoda</taxon>
        <taxon>Chromadorea</taxon>
        <taxon>Rhabditida</taxon>
        <taxon>Spirurina</taxon>
        <taxon>Ascaridomorpha</taxon>
        <taxon>Ascaridoidea</taxon>
        <taxon>Toxocaridae</taxon>
        <taxon>Toxocara</taxon>
    </lineage>
</organism>
<dbReference type="AlphaFoldDB" id="A0A0B2VW14"/>
<dbReference type="GO" id="GO:0030036">
    <property type="term" value="P:actin cytoskeleton organization"/>
    <property type="evidence" value="ECO:0007669"/>
    <property type="project" value="InterPro"/>
</dbReference>
<protein>
    <submittedName>
        <fullName evidence="4">Filamin-C</fullName>
    </submittedName>
</protein>
<name>A0A0B2VW14_TOXCA</name>
<feature type="repeat" description="Filamin" evidence="3">
    <location>
        <begin position="125"/>
        <end position="219"/>
    </location>
</feature>
<keyword evidence="5" id="KW-1185">Reference proteome</keyword>
<dbReference type="InterPro" id="IPR013783">
    <property type="entry name" value="Ig-like_fold"/>
</dbReference>
<dbReference type="Gene3D" id="2.60.40.10">
    <property type="entry name" value="Immunoglobulins"/>
    <property type="match status" value="2"/>
</dbReference>
<keyword evidence="2" id="KW-0677">Repeat</keyword>
<evidence type="ECO:0000256" key="1">
    <source>
        <dbReference type="ARBA" id="ARBA00009238"/>
    </source>
</evidence>
<dbReference type="InterPro" id="IPR017868">
    <property type="entry name" value="Filamin/ABP280_repeat-like"/>
</dbReference>
<dbReference type="OrthoDB" id="18740at2759"/>
<evidence type="ECO:0000313" key="5">
    <source>
        <dbReference type="Proteomes" id="UP000031036"/>
    </source>
</evidence>
<sequence>MINANRSVMVISGVFSDALNVGTFDRAAFNLELLCARASFSVGYEYAGCGEDAIVWVRRSVNLEGCKASRFNLADSPSLVSVGYQYAGCGEDAIVWVRRSVNLEGCKASRFNLADSPSLECPYDCIINDAGSVRARGDALTRAQRGRTARFEVSLWNAGRGELDVLVADSRGTPLPVRCYKQQDDSYWVEFTLEHIGMHKIEITFADIPIAGSPFKCEVVDPKKVLIKGIFEPFIVRQPATITVDRENAGNGELTIEITDPIGQHLPVEVMKSASGEDQVSFLPVKLGQYKINAALSGFQQVMRFARMLAPGRFQRMMGRGSTMAGSSAQLGALAGATTLASKSATQLLDRDALVTLIMLFFVDPARLSAQRLQKVLRSVCAQSATCDFVVWCLVAVLDKVTSDSSRYEDLAGSTTGWIDNICVPSALGQHERAIKFFKNSHSDMYSFLVTYG</sequence>
<feature type="repeat" description="Filamin" evidence="3">
    <location>
        <begin position="217"/>
        <end position="298"/>
    </location>
</feature>
<dbReference type="STRING" id="6265.A0A0B2VW14"/>
<gene>
    <name evidence="4" type="primary">Flnc</name>
    <name evidence="4" type="ORF">Tcan_13427</name>
</gene>
<dbReference type="Proteomes" id="UP000031036">
    <property type="component" value="Unassembled WGS sequence"/>
</dbReference>
<reference evidence="4 5" key="1">
    <citation type="submission" date="2014-11" db="EMBL/GenBank/DDBJ databases">
        <title>Genetic blueprint of the zoonotic pathogen Toxocara canis.</title>
        <authorList>
            <person name="Zhu X.-Q."/>
            <person name="Korhonen P.K."/>
            <person name="Cai H."/>
            <person name="Young N.D."/>
            <person name="Nejsum P."/>
            <person name="von Samson-Himmelstjerna G."/>
            <person name="Boag P.R."/>
            <person name="Tan P."/>
            <person name="Li Q."/>
            <person name="Min J."/>
            <person name="Yang Y."/>
            <person name="Wang X."/>
            <person name="Fang X."/>
            <person name="Hall R.S."/>
            <person name="Hofmann A."/>
            <person name="Sternberg P.W."/>
            <person name="Jex A.R."/>
            <person name="Gasser R.B."/>
        </authorList>
    </citation>
    <scope>NUCLEOTIDE SEQUENCE [LARGE SCALE GENOMIC DNA]</scope>
    <source>
        <strain evidence="4">PN_DK_2014</strain>
    </source>
</reference>
<dbReference type="SUPFAM" id="SSF81296">
    <property type="entry name" value="E set domains"/>
    <property type="match status" value="2"/>
</dbReference>
<dbReference type="SMART" id="SM00557">
    <property type="entry name" value="IG_FLMN"/>
    <property type="match status" value="1"/>
</dbReference>
<comment type="similarity">
    <text evidence="1">Belongs to the filamin family.</text>
</comment>
<dbReference type="EMBL" id="JPKZ01000753">
    <property type="protein sequence ID" value="KHN85619.1"/>
    <property type="molecule type" value="Genomic_DNA"/>
</dbReference>
<accession>A0A0B2VW14</accession>
<evidence type="ECO:0000256" key="3">
    <source>
        <dbReference type="PROSITE-ProRule" id="PRU00087"/>
    </source>
</evidence>
<evidence type="ECO:0000256" key="2">
    <source>
        <dbReference type="ARBA" id="ARBA00022737"/>
    </source>
</evidence>
<dbReference type="PROSITE" id="PS50194">
    <property type="entry name" value="FILAMIN_REPEAT"/>
    <property type="match status" value="2"/>
</dbReference>
<proteinExistence type="inferred from homology"/>
<dbReference type="PANTHER" id="PTHR38537">
    <property type="entry name" value="JITTERBUG, ISOFORM N"/>
    <property type="match status" value="1"/>
</dbReference>
<dbReference type="PANTHER" id="PTHR38537:SF13">
    <property type="entry name" value="JITTERBUG, ISOFORM N"/>
    <property type="match status" value="1"/>
</dbReference>
<dbReference type="InterPro" id="IPR014756">
    <property type="entry name" value="Ig_E-set"/>
</dbReference>
<dbReference type="InterPro" id="IPR001298">
    <property type="entry name" value="Filamin/ABP280_rpt"/>
</dbReference>
<evidence type="ECO:0000313" key="4">
    <source>
        <dbReference type="EMBL" id="KHN85619.1"/>
    </source>
</evidence>
<dbReference type="GO" id="GO:0051015">
    <property type="term" value="F:actin filament binding"/>
    <property type="evidence" value="ECO:0007669"/>
    <property type="project" value="InterPro"/>
</dbReference>
<comment type="caution">
    <text evidence="4">The sequence shown here is derived from an EMBL/GenBank/DDBJ whole genome shotgun (WGS) entry which is preliminary data.</text>
</comment>
<dbReference type="InterPro" id="IPR044801">
    <property type="entry name" value="Filamin"/>
</dbReference>
<dbReference type="Pfam" id="PF00630">
    <property type="entry name" value="Filamin"/>
    <property type="match status" value="2"/>
</dbReference>